<protein>
    <submittedName>
        <fullName evidence="3">Uncharacterized protein</fullName>
    </submittedName>
</protein>
<dbReference type="AlphaFoldDB" id="A0A9Q0FDU1"/>
<evidence type="ECO:0000256" key="2">
    <source>
        <dbReference type="SAM" id="MobiDB-lite"/>
    </source>
</evidence>
<evidence type="ECO:0000256" key="1">
    <source>
        <dbReference type="ARBA" id="ARBA00006974"/>
    </source>
</evidence>
<gene>
    <name evidence="3" type="ORF">Tsubulata_007480</name>
</gene>
<dbReference type="PANTHER" id="PTHR31374:SF16">
    <property type="entry name" value="AUXIN-RESPONSIVE FAMILY PROTEIN"/>
    <property type="match status" value="1"/>
</dbReference>
<proteinExistence type="inferred from homology"/>
<comment type="similarity">
    <text evidence="1">Belongs to the ARG7 family.</text>
</comment>
<reference evidence="3" key="1">
    <citation type="submission" date="2022-02" db="EMBL/GenBank/DDBJ databases">
        <authorList>
            <person name="Henning P.M."/>
            <person name="McCubbin A.G."/>
            <person name="Shore J.S."/>
        </authorList>
    </citation>
    <scope>NUCLEOTIDE SEQUENCE</scope>
    <source>
        <strain evidence="3">F60SS</strain>
        <tissue evidence="3">Leaves</tissue>
    </source>
</reference>
<dbReference type="OrthoDB" id="1930622at2759"/>
<feature type="compositionally biased region" description="Basic and acidic residues" evidence="2">
    <location>
        <begin position="43"/>
        <end position="52"/>
    </location>
</feature>
<feature type="region of interest" description="Disordered" evidence="2">
    <location>
        <begin position="37"/>
        <end position="58"/>
    </location>
</feature>
<dbReference type="GO" id="GO:0009733">
    <property type="term" value="P:response to auxin"/>
    <property type="evidence" value="ECO:0007669"/>
    <property type="project" value="InterPro"/>
</dbReference>
<reference evidence="3" key="2">
    <citation type="journal article" date="2023" name="Plants (Basel)">
        <title>Annotation of the Turnera subulata (Passifloraceae) Draft Genome Reveals the S-Locus Evolved after the Divergence of Turneroideae from Passifloroideae in a Stepwise Manner.</title>
        <authorList>
            <person name="Henning P.M."/>
            <person name="Roalson E.H."/>
            <person name="Mir W."/>
            <person name="McCubbin A.G."/>
            <person name="Shore J.S."/>
        </authorList>
    </citation>
    <scope>NUCLEOTIDE SEQUENCE</scope>
    <source>
        <strain evidence="3">F60SS</strain>
    </source>
</reference>
<name>A0A9Q0FDU1_9ROSI</name>
<evidence type="ECO:0000313" key="3">
    <source>
        <dbReference type="EMBL" id="KAJ4829684.1"/>
    </source>
</evidence>
<organism evidence="3 4">
    <name type="scientific">Turnera subulata</name>
    <dbReference type="NCBI Taxonomy" id="218843"/>
    <lineage>
        <taxon>Eukaryota</taxon>
        <taxon>Viridiplantae</taxon>
        <taxon>Streptophyta</taxon>
        <taxon>Embryophyta</taxon>
        <taxon>Tracheophyta</taxon>
        <taxon>Spermatophyta</taxon>
        <taxon>Magnoliopsida</taxon>
        <taxon>eudicotyledons</taxon>
        <taxon>Gunneridae</taxon>
        <taxon>Pentapetalae</taxon>
        <taxon>rosids</taxon>
        <taxon>fabids</taxon>
        <taxon>Malpighiales</taxon>
        <taxon>Passifloraceae</taxon>
        <taxon>Turnera</taxon>
    </lineage>
</organism>
<comment type="caution">
    <text evidence="3">The sequence shown here is derived from an EMBL/GenBank/DDBJ whole genome shotgun (WGS) entry which is preliminary data.</text>
</comment>
<dbReference type="EMBL" id="JAKUCV010005828">
    <property type="protein sequence ID" value="KAJ4829684.1"/>
    <property type="molecule type" value="Genomic_DNA"/>
</dbReference>
<dbReference type="Pfam" id="PF02519">
    <property type="entry name" value="Auxin_inducible"/>
    <property type="match status" value="1"/>
</dbReference>
<evidence type="ECO:0000313" key="4">
    <source>
        <dbReference type="Proteomes" id="UP001141552"/>
    </source>
</evidence>
<dbReference type="Proteomes" id="UP001141552">
    <property type="component" value="Unassembled WGS sequence"/>
</dbReference>
<keyword evidence="4" id="KW-1185">Reference proteome</keyword>
<dbReference type="InterPro" id="IPR003676">
    <property type="entry name" value="SAUR_fam"/>
</dbReference>
<accession>A0A9Q0FDU1</accession>
<sequence>MVSLKRSSGAGKKMNGIVTLNNVLVKKLQRSLLSKKKWSSHLDGNDHRERSESSSTYVPDDVKEGEFAVVAVGVEEEPKRFVVPLSYLGNPMFVRLLELAAEEYGFCQEGALTLPCRPSVIERMLAGDDDDFQQCHFGVTCP</sequence>
<dbReference type="PANTHER" id="PTHR31374">
    <property type="entry name" value="AUXIN-INDUCED PROTEIN-LIKE-RELATED"/>
    <property type="match status" value="1"/>
</dbReference>